<keyword evidence="5" id="KW-0808">Transferase</keyword>
<dbReference type="Pfam" id="PF02870">
    <property type="entry name" value="Methyltransf_1N"/>
    <property type="match status" value="1"/>
</dbReference>
<comment type="catalytic activity">
    <reaction evidence="1">
        <text>a 4-O-methyl-thymidine in DNA + L-cysteinyl-[protein] = a thymidine in DNA + S-methyl-L-cysteinyl-[protein]</text>
        <dbReference type="Rhea" id="RHEA:53428"/>
        <dbReference type="Rhea" id="RHEA-COMP:10131"/>
        <dbReference type="Rhea" id="RHEA-COMP:10132"/>
        <dbReference type="Rhea" id="RHEA-COMP:13555"/>
        <dbReference type="Rhea" id="RHEA-COMP:13556"/>
        <dbReference type="ChEBI" id="CHEBI:29950"/>
        <dbReference type="ChEBI" id="CHEBI:82612"/>
        <dbReference type="ChEBI" id="CHEBI:137386"/>
        <dbReference type="ChEBI" id="CHEBI:137387"/>
        <dbReference type="EC" id="2.1.1.63"/>
    </reaction>
</comment>
<evidence type="ECO:0000256" key="2">
    <source>
        <dbReference type="ARBA" id="ARBA00008711"/>
    </source>
</evidence>
<evidence type="ECO:0000256" key="5">
    <source>
        <dbReference type="ARBA" id="ARBA00022679"/>
    </source>
</evidence>
<dbReference type="eggNOG" id="COG0350">
    <property type="taxonomic scope" value="Bacteria"/>
</dbReference>
<dbReference type="HOGENOM" id="CLU_000445_52_2_0"/>
<evidence type="ECO:0000259" key="9">
    <source>
        <dbReference type="Pfam" id="PF01035"/>
    </source>
</evidence>
<dbReference type="PANTHER" id="PTHR10815:SF5">
    <property type="entry name" value="METHYLATED-DNA--PROTEIN-CYSTEINE METHYLTRANSFERASE"/>
    <property type="match status" value="1"/>
</dbReference>
<dbReference type="InterPro" id="IPR036631">
    <property type="entry name" value="MGMT_N_sf"/>
</dbReference>
<dbReference type="CDD" id="cd06445">
    <property type="entry name" value="ATase"/>
    <property type="match status" value="1"/>
</dbReference>
<dbReference type="InterPro" id="IPR036217">
    <property type="entry name" value="MethylDNA_cys_MeTrfase_DNAb"/>
</dbReference>
<dbReference type="STRING" id="324602.Caur_1407"/>
<dbReference type="PATRIC" id="fig|324602.8.peg.1602"/>
<dbReference type="GO" id="GO:0003908">
    <property type="term" value="F:methylated-DNA-[protein]-cysteine S-methyltransferase activity"/>
    <property type="evidence" value="ECO:0007669"/>
    <property type="project" value="UniProtKB-EC"/>
</dbReference>
<dbReference type="Proteomes" id="UP000002008">
    <property type="component" value="Chromosome"/>
</dbReference>
<dbReference type="GO" id="GO:0006281">
    <property type="term" value="P:DNA repair"/>
    <property type="evidence" value="ECO:0007669"/>
    <property type="project" value="UniProtKB-KW"/>
</dbReference>
<dbReference type="AlphaFoldDB" id="A9WA76"/>
<evidence type="ECO:0000256" key="4">
    <source>
        <dbReference type="ARBA" id="ARBA00022603"/>
    </source>
</evidence>
<dbReference type="InParanoid" id="A9WA76"/>
<evidence type="ECO:0000259" key="10">
    <source>
        <dbReference type="Pfam" id="PF02870"/>
    </source>
</evidence>
<dbReference type="FunFam" id="1.10.10.10:FF:000214">
    <property type="entry name" value="Methylated-DNA--protein-cysteine methyltransferase"/>
    <property type="match status" value="1"/>
</dbReference>
<evidence type="ECO:0000256" key="7">
    <source>
        <dbReference type="ARBA" id="ARBA00023204"/>
    </source>
</evidence>
<dbReference type="EnsemblBacteria" id="ABY34635">
    <property type="protein sequence ID" value="ABY34635"/>
    <property type="gene ID" value="Caur_1407"/>
</dbReference>
<dbReference type="SUPFAM" id="SSF53155">
    <property type="entry name" value="Methylated DNA-protein cysteine methyltransferase domain"/>
    <property type="match status" value="1"/>
</dbReference>
<dbReference type="RefSeq" id="WP_012257291.1">
    <property type="nucleotide sequence ID" value="NC_010175.1"/>
</dbReference>
<organism evidence="11 12">
    <name type="scientific">Chloroflexus aurantiacus (strain ATCC 29366 / DSM 635 / J-10-fl)</name>
    <dbReference type="NCBI Taxonomy" id="324602"/>
    <lineage>
        <taxon>Bacteria</taxon>
        <taxon>Bacillati</taxon>
        <taxon>Chloroflexota</taxon>
        <taxon>Chloroflexia</taxon>
        <taxon>Chloroflexales</taxon>
        <taxon>Chloroflexineae</taxon>
        <taxon>Chloroflexaceae</taxon>
        <taxon>Chloroflexus</taxon>
    </lineage>
</organism>
<accession>A9WA76</accession>
<sequence length="187" mass="19647">MPNHDSQARDDKRAARVRPIREVAYADSPLGRVLVAATDSGLCAVYLGDDDAALLATLHASFPVAGTAAGVLAETAASAIAAYLRNEAPLPAFPLDPIGTPFQQLVWQALCTIPRGSTRTYGQLAQELGLPTGAARAVGRACASNSLAIVVPCHRALGSDGRLHGFRWGIERKRALLALEGVFLPLL</sequence>
<dbReference type="EMBL" id="CP000909">
    <property type="protein sequence ID" value="ABY34635.1"/>
    <property type="molecule type" value="Genomic_DNA"/>
</dbReference>
<name>A9WA76_CHLAA</name>
<dbReference type="Pfam" id="PF01035">
    <property type="entry name" value="DNA_binding_1"/>
    <property type="match status" value="1"/>
</dbReference>
<feature type="domain" description="Methylguanine DNA methyltransferase ribonuclease-like" evidence="10">
    <location>
        <begin position="24"/>
        <end position="96"/>
    </location>
</feature>
<feature type="domain" description="Methylated-DNA-[protein]-cysteine S-methyltransferase DNA binding" evidence="9">
    <location>
        <begin position="101"/>
        <end position="182"/>
    </location>
</feature>
<dbReference type="KEGG" id="cau:Caur_1407"/>
<evidence type="ECO:0000256" key="3">
    <source>
        <dbReference type="ARBA" id="ARBA00011918"/>
    </source>
</evidence>
<protein>
    <recommendedName>
        <fullName evidence="3">methylated-DNA--[protein]-cysteine S-methyltransferase</fullName>
        <ecNumber evidence="3">2.1.1.63</ecNumber>
    </recommendedName>
</protein>
<dbReference type="InterPro" id="IPR014048">
    <property type="entry name" value="MethylDNA_cys_MeTrfase_DNA-bd"/>
</dbReference>
<keyword evidence="12" id="KW-1185">Reference proteome</keyword>
<comment type="similarity">
    <text evidence="2">Belongs to the MGMT family.</text>
</comment>
<dbReference type="EC" id="2.1.1.63" evidence="3"/>
<dbReference type="PANTHER" id="PTHR10815">
    <property type="entry name" value="METHYLATED-DNA--PROTEIN-CYSTEINE METHYLTRANSFERASE"/>
    <property type="match status" value="1"/>
</dbReference>
<dbReference type="Gene3D" id="1.10.10.10">
    <property type="entry name" value="Winged helix-like DNA-binding domain superfamily/Winged helix DNA-binding domain"/>
    <property type="match status" value="1"/>
</dbReference>
<keyword evidence="4 11" id="KW-0489">Methyltransferase</keyword>
<dbReference type="InterPro" id="IPR008332">
    <property type="entry name" value="MethylG_MeTrfase_N"/>
</dbReference>
<reference evidence="12" key="1">
    <citation type="journal article" date="2011" name="BMC Genomics">
        <title>Complete genome sequence of the filamentous anoxygenic phototrophic bacterium Chloroflexus aurantiacus.</title>
        <authorList>
            <person name="Tang K.H."/>
            <person name="Barry K."/>
            <person name="Chertkov O."/>
            <person name="Dalin E."/>
            <person name="Han C.S."/>
            <person name="Hauser L.J."/>
            <person name="Honchak B.M."/>
            <person name="Karbach L.E."/>
            <person name="Land M.L."/>
            <person name="Lapidus A."/>
            <person name="Larimer F.W."/>
            <person name="Mikhailova N."/>
            <person name="Pitluck S."/>
            <person name="Pierson B.K."/>
            <person name="Blankenship R.E."/>
        </authorList>
    </citation>
    <scope>NUCLEOTIDE SEQUENCE [LARGE SCALE GENOMIC DNA]</scope>
    <source>
        <strain evidence="12">ATCC 29366 / DSM 635 / J-10-fl</strain>
    </source>
</reference>
<evidence type="ECO:0000256" key="1">
    <source>
        <dbReference type="ARBA" id="ARBA00001286"/>
    </source>
</evidence>
<dbReference type="InterPro" id="IPR036388">
    <property type="entry name" value="WH-like_DNA-bd_sf"/>
</dbReference>
<keyword evidence="7" id="KW-0234">DNA repair</keyword>
<dbReference type="NCBIfam" id="TIGR00589">
    <property type="entry name" value="ogt"/>
    <property type="match status" value="1"/>
</dbReference>
<evidence type="ECO:0000313" key="12">
    <source>
        <dbReference type="Proteomes" id="UP000002008"/>
    </source>
</evidence>
<proteinExistence type="inferred from homology"/>
<dbReference type="SUPFAM" id="SSF46767">
    <property type="entry name" value="Methylated DNA-protein cysteine methyltransferase, C-terminal domain"/>
    <property type="match status" value="1"/>
</dbReference>
<dbReference type="Gene3D" id="3.30.160.70">
    <property type="entry name" value="Methylated DNA-protein cysteine methyltransferase domain"/>
    <property type="match status" value="1"/>
</dbReference>
<comment type="catalytic activity">
    <reaction evidence="8">
        <text>a 6-O-methyl-2'-deoxyguanosine in DNA + L-cysteinyl-[protein] = S-methyl-L-cysteinyl-[protein] + a 2'-deoxyguanosine in DNA</text>
        <dbReference type="Rhea" id="RHEA:24000"/>
        <dbReference type="Rhea" id="RHEA-COMP:10131"/>
        <dbReference type="Rhea" id="RHEA-COMP:10132"/>
        <dbReference type="Rhea" id="RHEA-COMP:11367"/>
        <dbReference type="Rhea" id="RHEA-COMP:11368"/>
        <dbReference type="ChEBI" id="CHEBI:29950"/>
        <dbReference type="ChEBI" id="CHEBI:82612"/>
        <dbReference type="ChEBI" id="CHEBI:85445"/>
        <dbReference type="ChEBI" id="CHEBI:85448"/>
        <dbReference type="EC" id="2.1.1.63"/>
    </reaction>
</comment>
<evidence type="ECO:0000256" key="8">
    <source>
        <dbReference type="ARBA" id="ARBA00049348"/>
    </source>
</evidence>
<keyword evidence="6" id="KW-0227">DNA damage</keyword>
<evidence type="ECO:0000313" key="11">
    <source>
        <dbReference type="EMBL" id="ABY34635.1"/>
    </source>
</evidence>
<gene>
    <name evidence="11" type="ordered locus">Caur_1407</name>
</gene>
<dbReference type="GO" id="GO:0032259">
    <property type="term" value="P:methylation"/>
    <property type="evidence" value="ECO:0007669"/>
    <property type="project" value="UniProtKB-KW"/>
</dbReference>
<dbReference type="FunCoup" id="A9WA76">
    <property type="interactions" value="56"/>
</dbReference>
<evidence type="ECO:0000256" key="6">
    <source>
        <dbReference type="ARBA" id="ARBA00022763"/>
    </source>
</evidence>